<protein>
    <submittedName>
        <fullName evidence="2">Uncharacterized protein</fullName>
    </submittedName>
</protein>
<feature type="chain" id="PRO_5036409039" evidence="1">
    <location>
        <begin position="23"/>
        <end position="219"/>
    </location>
</feature>
<evidence type="ECO:0000256" key="1">
    <source>
        <dbReference type="SAM" id="SignalP"/>
    </source>
</evidence>
<dbReference type="Proteomes" id="UP000663868">
    <property type="component" value="Unassembled WGS sequence"/>
</dbReference>
<name>A0A813MNT2_9BILA</name>
<dbReference type="EMBL" id="CAJOBB010001185">
    <property type="protein sequence ID" value="CAF3821809.1"/>
    <property type="molecule type" value="Genomic_DNA"/>
</dbReference>
<evidence type="ECO:0000313" key="3">
    <source>
        <dbReference type="EMBL" id="CAF3821809.1"/>
    </source>
</evidence>
<evidence type="ECO:0000313" key="2">
    <source>
        <dbReference type="EMBL" id="CAF0727674.1"/>
    </source>
</evidence>
<comment type="caution">
    <text evidence="2">The sequence shown here is derived from an EMBL/GenBank/DDBJ whole genome shotgun (WGS) entry which is preliminary data.</text>
</comment>
<accession>A0A813MNT2</accession>
<feature type="signal peptide" evidence="1">
    <location>
        <begin position="1"/>
        <end position="22"/>
    </location>
</feature>
<dbReference type="AlphaFoldDB" id="A0A813MNT2"/>
<proteinExistence type="predicted"/>
<dbReference type="Proteomes" id="UP000663860">
    <property type="component" value="Unassembled WGS sequence"/>
</dbReference>
<gene>
    <name evidence="2" type="ORF">IZO911_LOCUS2583</name>
    <name evidence="3" type="ORF">KXQ929_LOCUS18289</name>
</gene>
<reference evidence="2" key="1">
    <citation type="submission" date="2021-02" db="EMBL/GenBank/DDBJ databases">
        <authorList>
            <person name="Nowell W R."/>
        </authorList>
    </citation>
    <scope>NUCLEOTIDE SEQUENCE</scope>
</reference>
<evidence type="ECO:0000313" key="4">
    <source>
        <dbReference type="Proteomes" id="UP000663860"/>
    </source>
</evidence>
<sequence length="219" mass="25024">MYRGPVILFCMVFIVSINGVSIKPVSSINNDAIELAQLAENIWSLKPAALQTKGPLVICQFIDKYCTNENRFQAISSMVSSIVNEYRSKHRYARVLNKCISKTVLEETKQSCPILQQLISPTITQQDKFNIIQYKRLLMKYFAELNILISHMQTSCNDEETHGFLCSSNMTLITTCTNKILREIYNDNNYEEVIIKTKQALTDLNQGLLLLSIKTEIEN</sequence>
<organism evidence="2 4">
    <name type="scientific">Adineta steineri</name>
    <dbReference type="NCBI Taxonomy" id="433720"/>
    <lineage>
        <taxon>Eukaryota</taxon>
        <taxon>Metazoa</taxon>
        <taxon>Spiralia</taxon>
        <taxon>Gnathifera</taxon>
        <taxon>Rotifera</taxon>
        <taxon>Eurotatoria</taxon>
        <taxon>Bdelloidea</taxon>
        <taxon>Adinetida</taxon>
        <taxon>Adinetidae</taxon>
        <taxon>Adineta</taxon>
    </lineage>
</organism>
<keyword evidence="1" id="KW-0732">Signal</keyword>
<dbReference type="EMBL" id="CAJNOE010000013">
    <property type="protein sequence ID" value="CAF0727674.1"/>
    <property type="molecule type" value="Genomic_DNA"/>
</dbReference>